<evidence type="ECO:0000259" key="5">
    <source>
        <dbReference type="PROSITE" id="PS50110"/>
    </source>
</evidence>
<dbReference type="Pfam" id="PF00072">
    <property type="entry name" value="Response_reg"/>
    <property type="match status" value="1"/>
</dbReference>
<evidence type="ECO:0000256" key="3">
    <source>
        <dbReference type="ARBA" id="ARBA00022801"/>
    </source>
</evidence>
<evidence type="ECO:0000313" key="6">
    <source>
        <dbReference type="EMBL" id="MCP8968827.1"/>
    </source>
</evidence>
<dbReference type="InterPro" id="IPR011006">
    <property type="entry name" value="CheY-like_superfamily"/>
</dbReference>
<evidence type="ECO:0000256" key="2">
    <source>
        <dbReference type="ARBA" id="ARBA00022553"/>
    </source>
</evidence>
<dbReference type="Gene3D" id="3.40.50.2300">
    <property type="match status" value="1"/>
</dbReference>
<evidence type="ECO:0000256" key="4">
    <source>
        <dbReference type="PROSITE-ProRule" id="PRU00169"/>
    </source>
</evidence>
<dbReference type="EMBL" id="JANCLT010000004">
    <property type="protein sequence ID" value="MCP8968827.1"/>
    <property type="molecule type" value="Genomic_DNA"/>
</dbReference>
<dbReference type="Proteomes" id="UP001156102">
    <property type="component" value="Unassembled WGS sequence"/>
</dbReference>
<dbReference type="FunFam" id="3.40.50.2300:FF:000077">
    <property type="entry name" value="Chemotaxis response regulator"/>
    <property type="match status" value="1"/>
</dbReference>
<name>A0AA41X516_9BACI</name>
<dbReference type="PROSITE" id="PS50110">
    <property type="entry name" value="RESPONSE_REGULATORY"/>
    <property type="match status" value="1"/>
</dbReference>
<dbReference type="PANTHER" id="PTHR42872">
    <property type="entry name" value="PROTEIN-GLUTAMATE METHYLESTERASE/PROTEIN-GLUTAMINE GLUTAMINASE"/>
    <property type="match status" value="1"/>
</dbReference>
<protein>
    <submittedName>
        <fullName evidence="6">Response regulator</fullName>
    </submittedName>
</protein>
<proteinExistence type="predicted"/>
<feature type="domain" description="Response regulatory" evidence="5">
    <location>
        <begin position="4"/>
        <end position="120"/>
    </location>
</feature>
<evidence type="ECO:0000256" key="1">
    <source>
        <dbReference type="ARBA" id="ARBA00022490"/>
    </source>
</evidence>
<evidence type="ECO:0000313" key="7">
    <source>
        <dbReference type="Proteomes" id="UP001156102"/>
    </source>
</evidence>
<dbReference type="AlphaFoldDB" id="A0AA41X516"/>
<comment type="caution">
    <text evidence="6">The sequence shown here is derived from an EMBL/GenBank/DDBJ whole genome shotgun (WGS) entry which is preliminary data.</text>
</comment>
<dbReference type="SMART" id="SM00448">
    <property type="entry name" value="REC"/>
    <property type="match status" value="1"/>
</dbReference>
<dbReference type="SUPFAM" id="SSF52172">
    <property type="entry name" value="CheY-like"/>
    <property type="match status" value="1"/>
</dbReference>
<sequence>MAHKILVVDDAMFMRTMIKNLLKSSPDFEVVGEAENGKDAIQKYKELQPDIVTLDITMPEMDGLEALKEIMKIDAKAKVVICSAMGQQGMVLDAIKNGAKDFIVKPFQADRVIEALTKVSAM</sequence>
<dbReference type="GO" id="GO:0016787">
    <property type="term" value="F:hydrolase activity"/>
    <property type="evidence" value="ECO:0007669"/>
    <property type="project" value="UniProtKB-KW"/>
</dbReference>
<organism evidence="6 7">
    <name type="scientific">Ectobacillus ponti</name>
    <dbReference type="NCBI Taxonomy" id="2961894"/>
    <lineage>
        <taxon>Bacteria</taxon>
        <taxon>Bacillati</taxon>
        <taxon>Bacillota</taxon>
        <taxon>Bacilli</taxon>
        <taxon>Bacillales</taxon>
        <taxon>Bacillaceae</taxon>
        <taxon>Ectobacillus</taxon>
    </lineage>
</organism>
<dbReference type="RefSeq" id="WP_254758740.1">
    <property type="nucleotide sequence ID" value="NZ_JANCLT010000004.1"/>
</dbReference>
<gene>
    <name evidence="6" type="ORF">NK662_09780</name>
</gene>
<keyword evidence="1" id="KW-0963">Cytoplasm</keyword>
<dbReference type="InterPro" id="IPR001789">
    <property type="entry name" value="Sig_transdc_resp-reg_receiver"/>
</dbReference>
<dbReference type="CDD" id="cd17542">
    <property type="entry name" value="REC_CheY"/>
    <property type="match status" value="1"/>
</dbReference>
<dbReference type="GO" id="GO:0000160">
    <property type="term" value="P:phosphorelay signal transduction system"/>
    <property type="evidence" value="ECO:0007669"/>
    <property type="project" value="InterPro"/>
</dbReference>
<accession>A0AA41X516</accession>
<keyword evidence="7" id="KW-1185">Reference proteome</keyword>
<dbReference type="PANTHER" id="PTHR42872:SF6">
    <property type="entry name" value="PROTEIN-GLUTAMATE METHYLESTERASE_PROTEIN-GLUTAMINE GLUTAMINASE"/>
    <property type="match status" value="1"/>
</dbReference>
<keyword evidence="2 4" id="KW-0597">Phosphoprotein</keyword>
<reference evidence="6" key="1">
    <citation type="submission" date="2022-07" db="EMBL/GenBank/DDBJ databases">
        <authorList>
            <person name="Li W.-J."/>
            <person name="Deng Q.-Q."/>
        </authorList>
    </citation>
    <scope>NUCLEOTIDE SEQUENCE</scope>
    <source>
        <strain evidence="6">SYSU M60031</strain>
    </source>
</reference>
<keyword evidence="3" id="KW-0378">Hydrolase</keyword>
<feature type="modified residue" description="4-aspartylphosphate" evidence="4">
    <location>
        <position position="55"/>
    </location>
</feature>